<name>A0A9Q8L7Y6_PASFU</name>
<dbReference type="KEGG" id="ffu:CLAFUR5_00121"/>
<evidence type="ECO:0000313" key="1">
    <source>
        <dbReference type="EMBL" id="UJO12484.1"/>
    </source>
</evidence>
<organism evidence="1 2">
    <name type="scientific">Passalora fulva</name>
    <name type="common">Tomato leaf mold</name>
    <name type="synonym">Cladosporium fulvum</name>
    <dbReference type="NCBI Taxonomy" id="5499"/>
    <lineage>
        <taxon>Eukaryota</taxon>
        <taxon>Fungi</taxon>
        <taxon>Dikarya</taxon>
        <taxon>Ascomycota</taxon>
        <taxon>Pezizomycotina</taxon>
        <taxon>Dothideomycetes</taxon>
        <taxon>Dothideomycetidae</taxon>
        <taxon>Mycosphaerellales</taxon>
        <taxon>Mycosphaerellaceae</taxon>
        <taxon>Fulvia</taxon>
    </lineage>
</organism>
<dbReference type="OrthoDB" id="5139943at2759"/>
<keyword evidence="2" id="KW-1185">Reference proteome</keyword>
<reference evidence="1" key="2">
    <citation type="journal article" date="2022" name="Microb. Genom.">
        <title>A chromosome-scale genome assembly of the tomato pathogen Cladosporium fulvum reveals a compartmentalized genome architecture and the presence of a dispensable chromosome.</title>
        <authorList>
            <person name="Zaccaron A.Z."/>
            <person name="Chen L.H."/>
            <person name="Samaras A."/>
            <person name="Stergiopoulos I."/>
        </authorList>
    </citation>
    <scope>NUCLEOTIDE SEQUENCE</scope>
    <source>
        <strain evidence="1">Race5_Kim</strain>
    </source>
</reference>
<proteinExistence type="predicted"/>
<evidence type="ECO:0008006" key="3">
    <source>
        <dbReference type="Google" id="ProtNLM"/>
    </source>
</evidence>
<evidence type="ECO:0000313" key="2">
    <source>
        <dbReference type="Proteomes" id="UP000756132"/>
    </source>
</evidence>
<dbReference type="AlphaFoldDB" id="A0A9Q8L7Y6"/>
<dbReference type="CDD" id="cd09917">
    <property type="entry name" value="F-box_SF"/>
    <property type="match status" value="1"/>
</dbReference>
<dbReference type="Proteomes" id="UP000756132">
    <property type="component" value="Chromosome 1"/>
</dbReference>
<accession>A0A9Q8L7Y6</accession>
<dbReference type="SUPFAM" id="SSF81383">
    <property type="entry name" value="F-box domain"/>
    <property type="match status" value="1"/>
</dbReference>
<dbReference type="InterPro" id="IPR036047">
    <property type="entry name" value="F-box-like_dom_sf"/>
</dbReference>
<dbReference type="EMBL" id="CP090163">
    <property type="protein sequence ID" value="UJO12484.1"/>
    <property type="molecule type" value="Genomic_DNA"/>
</dbReference>
<reference evidence="1" key="1">
    <citation type="submission" date="2021-12" db="EMBL/GenBank/DDBJ databases">
        <authorList>
            <person name="Zaccaron A."/>
            <person name="Stergiopoulos I."/>
        </authorList>
    </citation>
    <scope>NUCLEOTIDE SEQUENCE</scope>
    <source>
        <strain evidence="1">Race5_Kim</strain>
    </source>
</reference>
<sequence length="444" mass="50224">MGLSAATEQKPRAYILDLPTELLQHIAGRCGGETIVTLRLTCREIEAATRDMWAKEYVSRLECFMLDPVRLKRVKVSARTSPAQYSSTTDHVFCPEHPVRGVVFTLSVWDSFTTSPLYFRRRAALAPEGGQTHEHALGIFEDNYEVEQYDAHACEFEGLPPKAETLILECIRIAAALENCSLGVDTQCEDVNSRKISRCRPQLVKDMIDVSLREGCAMTHLIICDSFPLQAAHFEQGSALQSVTSGIEYLSYLLRPGDEDALLSTWTQNHLRIMAQVLEKAQKLHYLQIMNQSTSRNVDYGEAMPDLFAQSFAGFTTLKSLRILRLDAVNLKARTFQKLLMSCTNTLHTIEVMYIGLLGEDDVRGNVFRLLHDMPRLRTLLVHSVYRRPGEATAFAREGWSAIRWKKPTDQVATLWKEMGVMKSVDARTFLGQAVKHEIEYYPA</sequence>
<protein>
    <recommendedName>
        <fullName evidence="3">F-box domain-containing protein</fullName>
    </recommendedName>
</protein>
<gene>
    <name evidence="1" type="ORF">CLAFUR5_00121</name>
</gene>
<dbReference type="RefSeq" id="XP_047756850.1">
    <property type="nucleotide sequence ID" value="XM_047899269.1"/>
</dbReference>
<dbReference type="GeneID" id="71979999"/>